<keyword evidence="2" id="KW-1185">Reference proteome</keyword>
<evidence type="ECO:0000313" key="2">
    <source>
        <dbReference type="Proteomes" id="UP000824890"/>
    </source>
</evidence>
<proteinExistence type="predicted"/>
<dbReference type="Proteomes" id="UP000824890">
    <property type="component" value="Unassembled WGS sequence"/>
</dbReference>
<comment type="caution">
    <text evidence="1">The sequence shown here is derived from an EMBL/GenBank/DDBJ whole genome shotgun (WGS) entry which is preliminary data.</text>
</comment>
<protein>
    <submittedName>
        <fullName evidence="1">Uncharacterized protein</fullName>
    </submittedName>
</protein>
<name>A0ABQ8BH98_BRANA</name>
<dbReference type="EMBL" id="JAGKQM010000011">
    <property type="protein sequence ID" value="KAH0904166.1"/>
    <property type="molecule type" value="Genomic_DNA"/>
</dbReference>
<reference evidence="1 2" key="1">
    <citation type="submission" date="2021-05" db="EMBL/GenBank/DDBJ databases">
        <title>Genome Assembly of Synthetic Allotetraploid Brassica napus Reveals Homoeologous Exchanges between Subgenomes.</title>
        <authorList>
            <person name="Davis J.T."/>
        </authorList>
    </citation>
    <scope>NUCLEOTIDE SEQUENCE [LARGE SCALE GENOMIC DNA]</scope>
    <source>
        <strain evidence="2">cv. Da-Ae</strain>
        <tissue evidence="1">Seedling</tissue>
    </source>
</reference>
<evidence type="ECO:0000313" key="1">
    <source>
        <dbReference type="EMBL" id="KAH0904166.1"/>
    </source>
</evidence>
<sequence length="95" mass="10638">MINERSSKRSNMPIYPTASVADVGFKRQIPRKDPSNVTSPPISLFHSRYRSEEKDIGVKREVTSNGPSKVTSRPIPLASIADIIFYSIDELALFD</sequence>
<gene>
    <name evidence="1" type="ORF">HID58_043669</name>
</gene>
<accession>A0ABQ8BH98</accession>
<organism evidence="1 2">
    <name type="scientific">Brassica napus</name>
    <name type="common">Rape</name>
    <dbReference type="NCBI Taxonomy" id="3708"/>
    <lineage>
        <taxon>Eukaryota</taxon>
        <taxon>Viridiplantae</taxon>
        <taxon>Streptophyta</taxon>
        <taxon>Embryophyta</taxon>
        <taxon>Tracheophyta</taxon>
        <taxon>Spermatophyta</taxon>
        <taxon>Magnoliopsida</taxon>
        <taxon>eudicotyledons</taxon>
        <taxon>Gunneridae</taxon>
        <taxon>Pentapetalae</taxon>
        <taxon>rosids</taxon>
        <taxon>malvids</taxon>
        <taxon>Brassicales</taxon>
        <taxon>Brassicaceae</taxon>
        <taxon>Brassiceae</taxon>
        <taxon>Brassica</taxon>
    </lineage>
</organism>